<feature type="non-terminal residue" evidence="2">
    <location>
        <position position="79"/>
    </location>
</feature>
<sequence>QVQVRIAGVGRVDLLVDGWLVIECDSEAYHLGPEAYRIDRARDLALAELGFTTLRVSAVDIMWHPERVVAAVRGLLRAR</sequence>
<protein>
    <submittedName>
        <fullName evidence="2">DUF559 domain-containing protein</fullName>
    </submittedName>
</protein>
<dbReference type="EMBL" id="JANCMW010000393">
    <property type="protein sequence ID" value="MDF0753070.1"/>
    <property type="molecule type" value="Genomic_DNA"/>
</dbReference>
<feature type="domain" description="Restriction endonuclease type II-like" evidence="1">
    <location>
        <begin position="3"/>
        <end position="73"/>
    </location>
</feature>
<evidence type="ECO:0000313" key="2">
    <source>
        <dbReference type="EMBL" id="MDF0753070.1"/>
    </source>
</evidence>
<dbReference type="Proteomes" id="UP001143391">
    <property type="component" value="Unassembled WGS sequence"/>
</dbReference>
<dbReference type="Pfam" id="PF18741">
    <property type="entry name" value="MTES_1575"/>
    <property type="match status" value="1"/>
</dbReference>
<dbReference type="RefSeq" id="WP_275710919.1">
    <property type="nucleotide sequence ID" value="NZ_JANCMW010000393.1"/>
</dbReference>
<comment type="caution">
    <text evidence="2">The sequence shown here is derived from an EMBL/GenBank/DDBJ whole genome shotgun (WGS) entry which is preliminary data.</text>
</comment>
<evidence type="ECO:0000259" key="1">
    <source>
        <dbReference type="Pfam" id="PF18741"/>
    </source>
</evidence>
<reference evidence="2" key="1">
    <citation type="submission" date="2022-07" db="EMBL/GenBank/DDBJ databases">
        <title>Marinobacter iranensis a new bacterium isolate from a hipersaline lake in Iran.</title>
        <authorList>
            <person name="Mohammad A.M.A."/>
            <person name="Cristina S.-P."/>
            <person name="Antonio V."/>
        </authorList>
    </citation>
    <scope>NUCLEOTIDE SEQUENCE</scope>
    <source>
        <strain evidence="2">71-i</strain>
    </source>
</reference>
<accession>A0ABT5YJ70</accession>
<feature type="non-terminal residue" evidence="2">
    <location>
        <position position="1"/>
    </location>
</feature>
<gene>
    <name evidence="2" type="ORF">NLU14_22845</name>
</gene>
<organism evidence="2 3">
    <name type="scientific">Marinobacter iranensis</name>
    <dbReference type="NCBI Taxonomy" id="2962607"/>
    <lineage>
        <taxon>Bacteria</taxon>
        <taxon>Pseudomonadati</taxon>
        <taxon>Pseudomonadota</taxon>
        <taxon>Gammaproteobacteria</taxon>
        <taxon>Pseudomonadales</taxon>
        <taxon>Marinobacteraceae</taxon>
        <taxon>Marinobacter</taxon>
    </lineage>
</organism>
<name>A0ABT5YJ70_9GAMM</name>
<dbReference type="InterPro" id="IPR049468">
    <property type="entry name" value="Restrct_endonuc-II-like_dom"/>
</dbReference>
<dbReference type="Gene3D" id="3.40.960.10">
    <property type="entry name" value="VSR Endonuclease"/>
    <property type="match status" value="1"/>
</dbReference>
<keyword evidence="3" id="KW-1185">Reference proteome</keyword>
<evidence type="ECO:0000313" key="3">
    <source>
        <dbReference type="Proteomes" id="UP001143391"/>
    </source>
</evidence>
<proteinExistence type="predicted"/>